<dbReference type="eggNOG" id="ENOG502RXKA">
    <property type="taxonomic scope" value="Eukaryota"/>
</dbReference>
<dbReference type="EMBL" id="KB822721">
    <property type="protein sequence ID" value="ETN39133.1"/>
    <property type="molecule type" value="Genomic_DNA"/>
</dbReference>
<dbReference type="AlphaFoldDB" id="W2RTQ3"/>
<accession>W2RTQ3</accession>
<evidence type="ECO:0000256" key="2">
    <source>
        <dbReference type="SAM" id="SignalP"/>
    </source>
</evidence>
<dbReference type="GeneID" id="19972695"/>
<feature type="signal peptide" evidence="2">
    <location>
        <begin position="1"/>
        <end position="18"/>
    </location>
</feature>
<evidence type="ECO:0000313" key="4">
    <source>
        <dbReference type="Proteomes" id="UP000030752"/>
    </source>
</evidence>
<organism evidence="3 4">
    <name type="scientific">Cyphellophora europaea (strain CBS 101466)</name>
    <name type="common">Phialophora europaea</name>
    <dbReference type="NCBI Taxonomy" id="1220924"/>
    <lineage>
        <taxon>Eukaryota</taxon>
        <taxon>Fungi</taxon>
        <taxon>Dikarya</taxon>
        <taxon>Ascomycota</taxon>
        <taxon>Pezizomycotina</taxon>
        <taxon>Eurotiomycetes</taxon>
        <taxon>Chaetothyriomycetidae</taxon>
        <taxon>Chaetothyriales</taxon>
        <taxon>Cyphellophoraceae</taxon>
        <taxon>Cyphellophora</taxon>
    </lineage>
</organism>
<protein>
    <submittedName>
        <fullName evidence="3">Uncharacterized protein</fullName>
    </submittedName>
</protein>
<feature type="region of interest" description="Disordered" evidence="1">
    <location>
        <begin position="238"/>
        <end position="262"/>
    </location>
</feature>
<dbReference type="RefSeq" id="XP_008717918.1">
    <property type="nucleotide sequence ID" value="XM_008719696.1"/>
</dbReference>
<dbReference type="Gene3D" id="1.20.1260.10">
    <property type="match status" value="1"/>
</dbReference>
<dbReference type="InParanoid" id="W2RTQ3"/>
<evidence type="ECO:0000256" key="1">
    <source>
        <dbReference type="SAM" id="MobiDB-lite"/>
    </source>
</evidence>
<dbReference type="Proteomes" id="UP000030752">
    <property type="component" value="Unassembled WGS sequence"/>
</dbReference>
<dbReference type="Pfam" id="PF13668">
    <property type="entry name" value="Ferritin_2"/>
    <property type="match status" value="1"/>
</dbReference>
<dbReference type="OrthoDB" id="1001765at2759"/>
<evidence type="ECO:0000313" key="3">
    <source>
        <dbReference type="EMBL" id="ETN39133.1"/>
    </source>
</evidence>
<dbReference type="PANTHER" id="PTHR31694">
    <property type="entry name" value="DESICCATION-LIKE PROTEIN"/>
    <property type="match status" value="1"/>
</dbReference>
<reference evidence="3 4" key="1">
    <citation type="submission" date="2013-03" db="EMBL/GenBank/DDBJ databases">
        <title>The Genome Sequence of Phialophora europaea CBS 101466.</title>
        <authorList>
            <consortium name="The Broad Institute Genomics Platform"/>
            <person name="Cuomo C."/>
            <person name="de Hoog S."/>
            <person name="Gorbushina A."/>
            <person name="Walker B."/>
            <person name="Young S.K."/>
            <person name="Zeng Q."/>
            <person name="Gargeya S."/>
            <person name="Fitzgerald M."/>
            <person name="Haas B."/>
            <person name="Abouelleil A."/>
            <person name="Allen A.W."/>
            <person name="Alvarado L."/>
            <person name="Arachchi H.M."/>
            <person name="Berlin A.M."/>
            <person name="Chapman S.B."/>
            <person name="Gainer-Dewar J."/>
            <person name="Goldberg J."/>
            <person name="Griggs A."/>
            <person name="Gujja S."/>
            <person name="Hansen M."/>
            <person name="Howarth C."/>
            <person name="Imamovic A."/>
            <person name="Ireland A."/>
            <person name="Larimer J."/>
            <person name="McCowan C."/>
            <person name="Murphy C."/>
            <person name="Pearson M."/>
            <person name="Poon T.W."/>
            <person name="Priest M."/>
            <person name="Roberts A."/>
            <person name="Saif S."/>
            <person name="Shea T."/>
            <person name="Sisk P."/>
            <person name="Sykes S."/>
            <person name="Wortman J."/>
            <person name="Nusbaum C."/>
            <person name="Birren B."/>
        </authorList>
    </citation>
    <scope>NUCLEOTIDE SEQUENCE [LARGE SCALE GENOMIC DNA]</scope>
    <source>
        <strain evidence="3 4">CBS 101466</strain>
    </source>
</reference>
<dbReference type="PANTHER" id="PTHR31694:SF26">
    <property type="entry name" value="OS05G0151100 PROTEIN"/>
    <property type="match status" value="1"/>
</dbReference>
<feature type="chain" id="PRO_5004825123" evidence="2">
    <location>
        <begin position="19"/>
        <end position="360"/>
    </location>
</feature>
<dbReference type="InterPro" id="IPR052965">
    <property type="entry name" value="Pigment-catalase-like"/>
</dbReference>
<dbReference type="STRING" id="1220924.W2RTQ3"/>
<dbReference type="CDD" id="cd00657">
    <property type="entry name" value="Ferritin_like"/>
    <property type="match status" value="1"/>
</dbReference>
<keyword evidence="2" id="KW-0732">Signal</keyword>
<dbReference type="InterPro" id="IPR012347">
    <property type="entry name" value="Ferritin-like"/>
</dbReference>
<dbReference type="VEuPathDB" id="FungiDB:HMPREF1541_05356"/>
<name>W2RTQ3_CYPE1</name>
<dbReference type="SUPFAM" id="SSF47240">
    <property type="entry name" value="Ferritin-like"/>
    <property type="match status" value="1"/>
</dbReference>
<dbReference type="HOGENOM" id="CLU_029630_0_0_1"/>
<proteinExistence type="predicted"/>
<gene>
    <name evidence="3" type="ORF">HMPREF1541_05356</name>
</gene>
<dbReference type="InterPro" id="IPR009078">
    <property type="entry name" value="Ferritin-like_SF"/>
</dbReference>
<keyword evidence="4" id="KW-1185">Reference proteome</keyword>
<sequence length="360" mass="37105">MKFNAILAGTIGAGLVAASPVDKRQGTNIDATVLQFALTLEHLENAFYVGALKKFSEADFSKAGYDATYYEDLRRIAEDEQSHVALLTSALSAAGVTPVEPCQYSFPYTDVKSFITLSSVLEGVGTSAYLGGAPLITSKDYLTVAGSILVTEALHTSYQRAAVPEVPFASPYGTPLDPTSVFTLAGAFITSCPATNAALPFVPQPALAYNATESCPKTSTRRSKRSILCRAPKPGSPGYNNGGGYNGGKNETGNGWNGGDHPTPEPMACELVAGGNVVFTANATIPAGAYVTFVSGLDVASVQGTISGSNIAAQIPAIALGQTYVLITSAAAAGGKIDPATVVAGPAIIEGRFQFSPFNA</sequence>